<proteinExistence type="predicted"/>
<accession>A0A4V3EJI9</accession>
<gene>
    <name evidence="1" type="ORF">BDK89_4182</name>
</gene>
<name>A0A4V3EJI9_9ACTN</name>
<dbReference type="Proteomes" id="UP000294558">
    <property type="component" value="Unassembled WGS sequence"/>
</dbReference>
<protein>
    <recommendedName>
        <fullName evidence="3">Excreted virulence factor EspC (Type VII ESX diderm)</fullName>
    </recommendedName>
</protein>
<evidence type="ECO:0008006" key="3">
    <source>
        <dbReference type="Google" id="ProtNLM"/>
    </source>
</evidence>
<sequence>MSRASSYRNAAADLRRASTGFTDIATAHRRLDATMIGALGPVATIHDASVDAVGTHLALAADEATELAAECDRRAAVCEAYDHEVMVWRSLPLILRLSTPHPIPPARWVTG</sequence>
<dbReference type="AlphaFoldDB" id="A0A4V3EJI9"/>
<reference evidence="1 2" key="1">
    <citation type="submission" date="2019-03" db="EMBL/GenBank/DDBJ databases">
        <title>Sequencing the genomes of 1000 actinobacteria strains.</title>
        <authorList>
            <person name="Klenk H.-P."/>
        </authorList>
    </citation>
    <scope>NUCLEOTIDE SEQUENCE [LARGE SCALE GENOMIC DNA]</scope>
    <source>
        <strain evidence="1 2">DSM 18936</strain>
    </source>
</reference>
<keyword evidence="2" id="KW-1185">Reference proteome</keyword>
<comment type="caution">
    <text evidence="1">The sequence shown here is derived from an EMBL/GenBank/DDBJ whole genome shotgun (WGS) entry which is preliminary data.</text>
</comment>
<evidence type="ECO:0000313" key="2">
    <source>
        <dbReference type="Proteomes" id="UP000294558"/>
    </source>
</evidence>
<evidence type="ECO:0000313" key="1">
    <source>
        <dbReference type="EMBL" id="TDT18558.1"/>
    </source>
</evidence>
<dbReference type="RefSeq" id="WP_133870765.1">
    <property type="nucleotide sequence ID" value="NZ_SOAU01000001.1"/>
</dbReference>
<organism evidence="1 2">
    <name type="scientific">Ilumatobacter fluminis</name>
    <dbReference type="NCBI Taxonomy" id="467091"/>
    <lineage>
        <taxon>Bacteria</taxon>
        <taxon>Bacillati</taxon>
        <taxon>Actinomycetota</taxon>
        <taxon>Acidimicrobiia</taxon>
        <taxon>Acidimicrobiales</taxon>
        <taxon>Ilumatobacteraceae</taxon>
        <taxon>Ilumatobacter</taxon>
    </lineage>
</organism>
<dbReference type="EMBL" id="SOAU01000001">
    <property type="protein sequence ID" value="TDT18558.1"/>
    <property type="molecule type" value="Genomic_DNA"/>
</dbReference>